<dbReference type="GO" id="GO:0005737">
    <property type="term" value="C:cytoplasm"/>
    <property type="evidence" value="ECO:0007669"/>
    <property type="project" value="InterPro"/>
</dbReference>
<organism evidence="4">
    <name type="scientific">Chelativorans sp. (strain BNC1)</name>
    <dbReference type="NCBI Taxonomy" id="266779"/>
    <lineage>
        <taxon>Bacteria</taxon>
        <taxon>Pseudomonadati</taxon>
        <taxon>Pseudomonadota</taxon>
        <taxon>Alphaproteobacteria</taxon>
        <taxon>Hyphomicrobiales</taxon>
        <taxon>Phyllobacteriaceae</taxon>
        <taxon>Chelativorans</taxon>
    </lineage>
</organism>
<dbReference type="PANTHER" id="PTHR42673">
    <property type="entry name" value="MALEYLACETOACETATE ISOMERASE"/>
    <property type="match status" value="1"/>
</dbReference>
<name>Q11MB5_CHESB</name>
<dbReference type="eggNOG" id="COG0625">
    <property type="taxonomic scope" value="Bacteria"/>
</dbReference>
<dbReference type="InterPro" id="IPR010987">
    <property type="entry name" value="Glutathione-S-Trfase_C-like"/>
</dbReference>
<dbReference type="GO" id="GO:0006749">
    <property type="term" value="P:glutathione metabolic process"/>
    <property type="evidence" value="ECO:0007669"/>
    <property type="project" value="TreeGrafter"/>
</dbReference>
<dbReference type="OrthoDB" id="509852at2"/>
<dbReference type="GO" id="GO:0016034">
    <property type="term" value="F:maleylacetoacetate isomerase activity"/>
    <property type="evidence" value="ECO:0007669"/>
    <property type="project" value="TreeGrafter"/>
</dbReference>
<dbReference type="PANTHER" id="PTHR42673:SF4">
    <property type="entry name" value="MALEYLACETOACETATE ISOMERASE"/>
    <property type="match status" value="1"/>
</dbReference>
<dbReference type="Gene3D" id="3.40.30.10">
    <property type="entry name" value="Glutaredoxin"/>
    <property type="match status" value="1"/>
</dbReference>
<evidence type="ECO:0000259" key="3">
    <source>
        <dbReference type="PROSITE" id="PS50405"/>
    </source>
</evidence>
<reference evidence="4" key="1">
    <citation type="submission" date="2006-06" db="EMBL/GenBank/DDBJ databases">
        <title>Complete sequence of chromosome of Chelativorans sp. BNC1.</title>
        <authorList>
            <consortium name="US DOE Joint Genome Institute"/>
            <person name="Copeland A."/>
            <person name="Lucas S."/>
            <person name="Lapidus A."/>
            <person name="Barry K."/>
            <person name="Detter J.C."/>
            <person name="Glavina del Rio T."/>
            <person name="Hammon N."/>
            <person name="Israni S."/>
            <person name="Dalin E."/>
            <person name="Tice H."/>
            <person name="Pitluck S."/>
            <person name="Chertkov O."/>
            <person name="Brettin T."/>
            <person name="Bruce D."/>
            <person name="Han C."/>
            <person name="Tapia R."/>
            <person name="Gilna P."/>
            <person name="Schmutz J."/>
            <person name="Larimer F."/>
            <person name="Land M."/>
            <person name="Hauser L."/>
            <person name="Kyrpides N."/>
            <person name="Mikhailova N."/>
            <person name="Richardson P."/>
        </authorList>
    </citation>
    <scope>NUCLEOTIDE SEQUENCE</scope>
    <source>
        <strain evidence="4">BNC1</strain>
    </source>
</reference>
<dbReference type="PROSITE" id="PS50405">
    <property type="entry name" value="GST_CTER"/>
    <property type="match status" value="1"/>
</dbReference>
<dbReference type="KEGG" id="mes:Meso_0055"/>
<dbReference type="Gene3D" id="1.20.1050.10">
    <property type="match status" value="1"/>
</dbReference>
<protein>
    <submittedName>
        <fullName evidence="4">Maleylacetoacetate isomerase</fullName>
    </submittedName>
</protein>
<evidence type="ECO:0000313" key="4">
    <source>
        <dbReference type="EMBL" id="ABG61460.1"/>
    </source>
</evidence>
<dbReference type="InterPro" id="IPR034330">
    <property type="entry name" value="GST_Zeta_C"/>
</dbReference>
<dbReference type="SFLD" id="SFLDS00019">
    <property type="entry name" value="Glutathione_Transferase_(cytos"/>
    <property type="match status" value="1"/>
</dbReference>
<keyword evidence="4" id="KW-0413">Isomerase</keyword>
<feature type="domain" description="GST C-terminal" evidence="3">
    <location>
        <begin position="87"/>
        <end position="213"/>
    </location>
</feature>
<dbReference type="InterPro" id="IPR005955">
    <property type="entry name" value="GST_Zeta"/>
</dbReference>
<dbReference type="InterPro" id="IPR036249">
    <property type="entry name" value="Thioredoxin-like_sf"/>
</dbReference>
<dbReference type="CDD" id="cd03042">
    <property type="entry name" value="GST_N_Zeta"/>
    <property type="match status" value="1"/>
</dbReference>
<dbReference type="Pfam" id="PF13410">
    <property type="entry name" value="GST_C_2"/>
    <property type="match status" value="1"/>
</dbReference>
<dbReference type="STRING" id="266779.Meso_0055"/>
<dbReference type="CDD" id="cd03191">
    <property type="entry name" value="GST_C_Zeta"/>
    <property type="match status" value="1"/>
</dbReference>
<dbReference type="InterPro" id="IPR040079">
    <property type="entry name" value="Glutathione_S-Trfase"/>
</dbReference>
<dbReference type="AlphaFoldDB" id="Q11MB5"/>
<sequence length="214" mass="23229">MKPVLYDFFRSTAAWRVRIAFNLKGVAYDRHGVWIRGEEHKSATYRAANPQGLVPALGVGETILPQSIAIIDWLDETYPTPPLLPADPLDRALVRSVALLVACDIHPLNNRRVLEYLKGELGLDEAAVKAWERTWVAEGFRGIEAQCAGGQGPFLFGATPTMADICLVPQVGNAARAGVDVNNYPTLARAHAAMTALPEVQAAHPDRQPDAAKA</sequence>
<dbReference type="InterPro" id="IPR034333">
    <property type="entry name" value="GST_Zeta_N"/>
</dbReference>
<dbReference type="SUPFAM" id="SSF52833">
    <property type="entry name" value="Thioredoxin-like"/>
    <property type="match status" value="1"/>
</dbReference>
<gene>
    <name evidence="4" type="ordered locus">Meso_0055</name>
</gene>
<dbReference type="InterPro" id="IPR004045">
    <property type="entry name" value="Glutathione_S-Trfase_N"/>
</dbReference>
<dbReference type="NCBIfam" id="TIGR01262">
    <property type="entry name" value="maiA"/>
    <property type="match status" value="1"/>
</dbReference>
<proteinExistence type="inferred from homology"/>
<dbReference type="PROSITE" id="PS50404">
    <property type="entry name" value="GST_NTER"/>
    <property type="match status" value="1"/>
</dbReference>
<dbReference type="GO" id="GO:0004364">
    <property type="term" value="F:glutathione transferase activity"/>
    <property type="evidence" value="ECO:0007669"/>
    <property type="project" value="TreeGrafter"/>
</dbReference>
<dbReference type="EMBL" id="CP000390">
    <property type="protein sequence ID" value="ABG61460.1"/>
    <property type="molecule type" value="Genomic_DNA"/>
</dbReference>
<dbReference type="InterPro" id="IPR036282">
    <property type="entry name" value="Glutathione-S-Trfase_C_sf"/>
</dbReference>
<evidence type="ECO:0000259" key="2">
    <source>
        <dbReference type="PROSITE" id="PS50404"/>
    </source>
</evidence>
<evidence type="ECO:0000256" key="1">
    <source>
        <dbReference type="ARBA" id="ARBA00010007"/>
    </source>
</evidence>
<dbReference type="SFLD" id="SFLDG00358">
    <property type="entry name" value="Main_(cytGST)"/>
    <property type="match status" value="1"/>
</dbReference>
<dbReference type="HOGENOM" id="CLU_011226_20_1_5"/>
<dbReference type="SUPFAM" id="SSF47616">
    <property type="entry name" value="GST C-terminal domain-like"/>
    <property type="match status" value="1"/>
</dbReference>
<feature type="domain" description="GST N-terminal" evidence="2">
    <location>
        <begin position="1"/>
        <end position="82"/>
    </location>
</feature>
<accession>Q11MB5</accession>
<dbReference type="GO" id="GO:0006559">
    <property type="term" value="P:L-phenylalanine catabolic process"/>
    <property type="evidence" value="ECO:0007669"/>
    <property type="project" value="TreeGrafter"/>
</dbReference>
<comment type="similarity">
    <text evidence="1">Belongs to the GST superfamily. Zeta family.</text>
</comment>
<dbReference type="Pfam" id="PF13417">
    <property type="entry name" value="GST_N_3"/>
    <property type="match status" value="1"/>
</dbReference>